<dbReference type="PRINTS" id="PR00081">
    <property type="entry name" value="GDHRDH"/>
</dbReference>
<keyword evidence="2" id="KW-0560">Oxidoreductase</keyword>
<reference evidence="3" key="1">
    <citation type="submission" date="2022-06" db="EMBL/GenBank/DDBJ databases">
        <title>WGS of actinobacteria.</title>
        <authorList>
            <person name="Thawai C."/>
        </authorList>
    </citation>
    <scope>NUCLEOTIDE SEQUENCE</scope>
    <source>
        <strain evidence="3">DSM 42010</strain>
    </source>
</reference>
<dbReference type="RefSeq" id="WP_257632967.1">
    <property type="nucleotide sequence ID" value="NZ_JANIIC010000030.1"/>
</dbReference>
<dbReference type="SUPFAM" id="SSF51735">
    <property type="entry name" value="NAD(P)-binding Rossmann-fold domains"/>
    <property type="match status" value="1"/>
</dbReference>
<comment type="similarity">
    <text evidence="1">Belongs to the short-chain dehydrogenases/reductases (SDR) family.</text>
</comment>
<dbReference type="InterPro" id="IPR036291">
    <property type="entry name" value="NAD(P)-bd_dom_sf"/>
</dbReference>
<dbReference type="AlphaFoldDB" id="A0A9X2LYE7"/>
<sequence>MNSKVAVVTGASRGIGRAVAERLGAAGARVIVNYHSDAVAAKDAVTAVERAGGQATAVRADVRDPAQLSSLFEAAVEEYGGLDVLVSNAGRAWQMSLADATDDDLELHLTINTWPVFRALKEASLRMRDGGRTPG</sequence>
<evidence type="ECO:0000313" key="3">
    <source>
        <dbReference type="EMBL" id="MCQ8832113.1"/>
    </source>
</evidence>
<keyword evidence="4" id="KW-1185">Reference proteome</keyword>
<dbReference type="Pfam" id="PF00106">
    <property type="entry name" value="adh_short"/>
    <property type="match status" value="1"/>
</dbReference>
<dbReference type="InterPro" id="IPR002347">
    <property type="entry name" value="SDR_fam"/>
</dbReference>
<proteinExistence type="inferred from homology"/>
<gene>
    <name evidence="3" type="ORF">NQU54_24315</name>
</gene>
<dbReference type="GO" id="GO:0016614">
    <property type="term" value="F:oxidoreductase activity, acting on CH-OH group of donors"/>
    <property type="evidence" value="ECO:0007669"/>
    <property type="project" value="UniProtKB-ARBA"/>
</dbReference>
<name>A0A9X2LYE7_STRMQ</name>
<accession>A0A9X2LYE7</accession>
<dbReference type="EMBL" id="JANIIC010000030">
    <property type="protein sequence ID" value="MCQ8832113.1"/>
    <property type="molecule type" value="Genomic_DNA"/>
</dbReference>
<protein>
    <submittedName>
        <fullName evidence="3">SDR family NAD(P)-dependent oxidoreductase</fullName>
    </submittedName>
</protein>
<evidence type="ECO:0000313" key="4">
    <source>
        <dbReference type="Proteomes" id="UP001142400"/>
    </source>
</evidence>
<dbReference type="PANTHER" id="PTHR48107">
    <property type="entry name" value="NADPH-DEPENDENT ALDEHYDE REDUCTASE-LIKE PROTEIN, CHLOROPLASTIC-RELATED"/>
    <property type="match status" value="1"/>
</dbReference>
<comment type="caution">
    <text evidence="3">The sequence shown here is derived from an EMBL/GenBank/DDBJ whole genome shotgun (WGS) entry which is preliminary data.</text>
</comment>
<evidence type="ECO:0000256" key="2">
    <source>
        <dbReference type="ARBA" id="ARBA00023002"/>
    </source>
</evidence>
<dbReference type="PANTHER" id="PTHR48107:SF7">
    <property type="entry name" value="RE15974P"/>
    <property type="match status" value="1"/>
</dbReference>
<organism evidence="3 4">
    <name type="scientific">Streptomyces malaysiensis subsp. samsunensis</name>
    <dbReference type="NCBI Taxonomy" id="459658"/>
    <lineage>
        <taxon>Bacteria</taxon>
        <taxon>Bacillati</taxon>
        <taxon>Actinomycetota</taxon>
        <taxon>Actinomycetes</taxon>
        <taxon>Kitasatosporales</taxon>
        <taxon>Streptomycetaceae</taxon>
        <taxon>Streptomyces</taxon>
        <taxon>Streptomyces violaceusniger group</taxon>
    </lineage>
</organism>
<dbReference type="Proteomes" id="UP001142400">
    <property type="component" value="Unassembled WGS sequence"/>
</dbReference>
<evidence type="ECO:0000256" key="1">
    <source>
        <dbReference type="ARBA" id="ARBA00006484"/>
    </source>
</evidence>
<dbReference type="Gene3D" id="3.40.50.720">
    <property type="entry name" value="NAD(P)-binding Rossmann-like Domain"/>
    <property type="match status" value="1"/>
</dbReference>